<feature type="repeat" description="WD" evidence="8">
    <location>
        <begin position="95"/>
        <end position="127"/>
    </location>
</feature>
<evidence type="ECO:0000256" key="3">
    <source>
        <dbReference type="ARBA" id="ARBA00022574"/>
    </source>
</evidence>
<dbReference type="InterPro" id="IPR001680">
    <property type="entry name" value="WD40_rpt"/>
</dbReference>
<evidence type="ECO:0000256" key="1">
    <source>
        <dbReference type="ARBA" id="ARBA00004496"/>
    </source>
</evidence>
<sequence length="309" mass="34235">MAFPSILKSQLTCKQGAVRAVRFNVDGNYCMTAGSDKSVKLWNPYKSVLLKSYLGHGYEVLDVQSSSDSAHIASGGMDKCVFYWDVSTAQIVRKYRGHASFVNAVKFNEESTVILSASVDNTVCAWDCRSKSREPIQIIRDAKDSVTSISVSDHEILTGSLDGCIRRYDLRKGQLYQDSLGCSINCVTFTKDDQCVLASCLDNTLRLVDKDGGEVLSEYVGHKNERYRIESCLNNADTLVVSGSEDGCIYAWDLIEGTVKSTLKHPGHKVVHSVSFHPTQPILISAAEANVYLWVDSEFKQSEDEEDND</sequence>
<evidence type="ECO:0000256" key="5">
    <source>
        <dbReference type="ARBA" id="ARBA00038145"/>
    </source>
</evidence>
<comment type="subcellular location">
    <subcellularLocation>
        <location evidence="1">Cytoplasm</location>
    </subcellularLocation>
</comment>
<dbReference type="PRINTS" id="PR00320">
    <property type="entry name" value="GPROTEINBRPT"/>
</dbReference>
<comment type="caution">
    <text evidence="9">The sequence shown here is derived from an EMBL/GenBank/DDBJ whole genome shotgun (WGS) entry which is preliminary data.</text>
</comment>
<dbReference type="InterPro" id="IPR020472">
    <property type="entry name" value="WD40_PAC1"/>
</dbReference>
<feature type="repeat" description="WD" evidence="8">
    <location>
        <begin position="53"/>
        <end position="94"/>
    </location>
</feature>
<keyword evidence="4" id="KW-0677">Repeat</keyword>
<dbReference type="PANTHER" id="PTHR22842:SF3">
    <property type="entry name" value="WD REPEAT DOMAIN-CONTAINING PROTEIN 83"/>
    <property type="match status" value="1"/>
</dbReference>
<accession>A0AAV6VMG0</accession>
<dbReference type="CDD" id="cd00200">
    <property type="entry name" value="WD40"/>
    <property type="match status" value="1"/>
</dbReference>
<dbReference type="InterPro" id="IPR015943">
    <property type="entry name" value="WD40/YVTN_repeat-like_dom_sf"/>
</dbReference>
<dbReference type="AlphaFoldDB" id="A0AAV6VMG0"/>
<dbReference type="FunFam" id="2.130.10.10:FF:000273">
    <property type="entry name" value="WD repeat domain-containing protein 83"/>
    <property type="match status" value="1"/>
</dbReference>
<proteinExistence type="inferred from homology"/>
<dbReference type="PANTHER" id="PTHR22842">
    <property type="entry name" value="WD40 REPEAT PROTEIN"/>
    <property type="match status" value="1"/>
</dbReference>
<protein>
    <recommendedName>
        <fullName evidence="6">WD repeat domain-containing protein 83</fullName>
    </recommendedName>
    <alternativeName>
        <fullName evidence="7">Mitogen-activated protein kinase organizer 1</fullName>
    </alternativeName>
</protein>
<organism evidence="9 10">
    <name type="scientific">Oedothorax gibbosus</name>
    <dbReference type="NCBI Taxonomy" id="931172"/>
    <lineage>
        <taxon>Eukaryota</taxon>
        <taxon>Metazoa</taxon>
        <taxon>Ecdysozoa</taxon>
        <taxon>Arthropoda</taxon>
        <taxon>Chelicerata</taxon>
        <taxon>Arachnida</taxon>
        <taxon>Araneae</taxon>
        <taxon>Araneomorphae</taxon>
        <taxon>Entelegynae</taxon>
        <taxon>Araneoidea</taxon>
        <taxon>Linyphiidae</taxon>
        <taxon>Erigoninae</taxon>
        <taxon>Oedothorax</taxon>
    </lineage>
</organism>
<dbReference type="PROSITE" id="PS50294">
    <property type="entry name" value="WD_REPEATS_REGION"/>
    <property type="match status" value="3"/>
</dbReference>
<gene>
    <name evidence="9" type="ORF">JTE90_004284</name>
</gene>
<dbReference type="GO" id="GO:0071013">
    <property type="term" value="C:catalytic step 2 spliceosome"/>
    <property type="evidence" value="ECO:0007669"/>
    <property type="project" value="TreeGrafter"/>
</dbReference>
<comment type="similarity">
    <text evidence="5">Belongs to the WD repeat MORG1 family.</text>
</comment>
<name>A0AAV6VMG0_9ARAC</name>
<dbReference type="InterPro" id="IPR051980">
    <property type="entry name" value="WD_repeat_MORG1"/>
</dbReference>
<evidence type="ECO:0000256" key="4">
    <source>
        <dbReference type="ARBA" id="ARBA00022737"/>
    </source>
</evidence>
<dbReference type="InterPro" id="IPR036322">
    <property type="entry name" value="WD40_repeat_dom_sf"/>
</dbReference>
<keyword evidence="2" id="KW-0963">Cytoplasm</keyword>
<evidence type="ECO:0000313" key="9">
    <source>
        <dbReference type="EMBL" id="KAG8197012.1"/>
    </source>
</evidence>
<dbReference type="Gene3D" id="2.130.10.10">
    <property type="entry name" value="YVTN repeat-like/Quinoprotein amine dehydrogenase"/>
    <property type="match status" value="1"/>
</dbReference>
<feature type="repeat" description="WD" evidence="8">
    <location>
        <begin position="11"/>
        <end position="43"/>
    </location>
</feature>
<evidence type="ECO:0000256" key="8">
    <source>
        <dbReference type="PROSITE-ProRule" id="PRU00221"/>
    </source>
</evidence>
<evidence type="ECO:0000256" key="6">
    <source>
        <dbReference type="ARBA" id="ARBA00040453"/>
    </source>
</evidence>
<dbReference type="Proteomes" id="UP000827092">
    <property type="component" value="Unassembled WGS sequence"/>
</dbReference>
<dbReference type="SUPFAM" id="SSF50978">
    <property type="entry name" value="WD40 repeat-like"/>
    <property type="match status" value="1"/>
</dbReference>
<dbReference type="GO" id="GO:0000398">
    <property type="term" value="P:mRNA splicing, via spliceosome"/>
    <property type="evidence" value="ECO:0007669"/>
    <property type="project" value="TreeGrafter"/>
</dbReference>
<dbReference type="GO" id="GO:0005737">
    <property type="term" value="C:cytoplasm"/>
    <property type="evidence" value="ECO:0007669"/>
    <property type="project" value="UniProtKB-SubCell"/>
</dbReference>
<dbReference type="Pfam" id="PF00400">
    <property type="entry name" value="WD40"/>
    <property type="match status" value="7"/>
</dbReference>
<evidence type="ECO:0000313" key="10">
    <source>
        <dbReference type="Proteomes" id="UP000827092"/>
    </source>
</evidence>
<evidence type="ECO:0000256" key="2">
    <source>
        <dbReference type="ARBA" id="ARBA00022490"/>
    </source>
</evidence>
<dbReference type="SMART" id="SM00320">
    <property type="entry name" value="WD40"/>
    <property type="match status" value="7"/>
</dbReference>
<dbReference type="EMBL" id="JAFNEN010000059">
    <property type="protein sequence ID" value="KAG8197012.1"/>
    <property type="molecule type" value="Genomic_DNA"/>
</dbReference>
<dbReference type="PROSITE" id="PS50082">
    <property type="entry name" value="WD_REPEATS_2"/>
    <property type="match status" value="3"/>
</dbReference>
<reference evidence="9 10" key="1">
    <citation type="journal article" date="2022" name="Nat. Ecol. Evol.">
        <title>A masculinizing supergene underlies an exaggerated male reproductive morph in a spider.</title>
        <authorList>
            <person name="Hendrickx F."/>
            <person name="De Corte Z."/>
            <person name="Sonet G."/>
            <person name="Van Belleghem S.M."/>
            <person name="Kostlbacher S."/>
            <person name="Vangestel C."/>
        </authorList>
    </citation>
    <scope>NUCLEOTIDE SEQUENCE [LARGE SCALE GENOMIC DNA]</scope>
    <source>
        <strain evidence="9">W744_W776</strain>
    </source>
</reference>
<evidence type="ECO:0000256" key="7">
    <source>
        <dbReference type="ARBA" id="ARBA00042222"/>
    </source>
</evidence>
<keyword evidence="10" id="KW-1185">Reference proteome</keyword>
<keyword evidence="3 8" id="KW-0853">WD repeat</keyword>